<name>A0A1X2IVL6_9FUNG</name>
<organism evidence="1 2">
    <name type="scientific">Absidia repens</name>
    <dbReference type="NCBI Taxonomy" id="90262"/>
    <lineage>
        <taxon>Eukaryota</taxon>
        <taxon>Fungi</taxon>
        <taxon>Fungi incertae sedis</taxon>
        <taxon>Mucoromycota</taxon>
        <taxon>Mucoromycotina</taxon>
        <taxon>Mucoromycetes</taxon>
        <taxon>Mucorales</taxon>
        <taxon>Cunninghamellaceae</taxon>
        <taxon>Absidia</taxon>
    </lineage>
</organism>
<evidence type="ECO:0000313" key="2">
    <source>
        <dbReference type="Proteomes" id="UP000193560"/>
    </source>
</evidence>
<evidence type="ECO:0000313" key="1">
    <source>
        <dbReference type="EMBL" id="ORZ23106.1"/>
    </source>
</evidence>
<comment type="caution">
    <text evidence="1">The sequence shown here is derived from an EMBL/GenBank/DDBJ whole genome shotgun (WGS) entry which is preliminary data.</text>
</comment>
<gene>
    <name evidence="1" type="ORF">BCR42DRAFT_403997</name>
</gene>
<dbReference type="EMBL" id="MCGE01000003">
    <property type="protein sequence ID" value="ORZ23106.1"/>
    <property type="molecule type" value="Genomic_DNA"/>
</dbReference>
<dbReference type="Proteomes" id="UP000193560">
    <property type="component" value="Unassembled WGS sequence"/>
</dbReference>
<dbReference type="AlphaFoldDB" id="A0A1X2IVL6"/>
<sequence>MGGPLECVPHLVTAVRGNISWYWFSHVRMGVASLVGLSCVLSGYSVLGQGANILT</sequence>
<protein>
    <submittedName>
        <fullName evidence="1">Uncharacterized protein</fullName>
    </submittedName>
</protein>
<reference evidence="1 2" key="1">
    <citation type="submission" date="2016-07" db="EMBL/GenBank/DDBJ databases">
        <title>Pervasive Adenine N6-methylation of Active Genes in Fungi.</title>
        <authorList>
            <consortium name="DOE Joint Genome Institute"/>
            <person name="Mondo S.J."/>
            <person name="Dannebaum R.O."/>
            <person name="Kuo R.C."/>
            <person name="Labutti K."/>
            <person name="Haridas S."/>
            <person name="Kuo A."/>
            <person name="Salamov A."/>
            <person name="Ahrendt S.R."/>
            <person name="Lipzen A."/>
            <person name="Sullivan W."/>
            <person name="Andreopoulos W.B."/>
            <person name="Clum A."/>
            <person name="Lindquist E."/>
            <person name="Daum C."/>
            <person name="Ramamoorthy G.K."/>
            <person name="Gryganskyi A."/>
            <person name="Culley D."/>
            <person name="Magnuson J.K."/>
            <person name="James T.Y."/>
            <person name="O'Malley M.A."/>
            <person name="Stajich J.E."/>
            <person name="Spatafora J.W."/>
            <person name="Visel A."/>
            <person name="Grigoriev I.V."/>
        </authorList>
    </citation>
    <scope>NUCLEOTIDE SEQUENCE [LARGE SCALE GENOMIC DNA]</scope>
    <source>
        <strain evidence="1 2">NRRL 1336</strain>
    </source>
</reference>
<keyword evidence="2" id="KW-1185">Reference proteome</keyword>
<accession>A0A1X2IVL6</accession>
<proteinExistence type="predicted"/>